<sequence>MITAPSSWEQDHDSSVQPKPPSAQPAVEPPQPLDRQITSQSLGRAFKQIRQSRHISLEEATGGQFSASMLSKFERGIHDLSSSKLLVALTNIHATSQELFYLARGFKDDDLASLQGEIYEAMTSYPLSYEQLKTLYRRERAAAEESQLKQSSSQIGRKTSTQEYAWHMVRALTIKANMRGVNESVQISNDEEHFLHDYLFRITFWGEYEMRLFSVCSTLLPVNLLIVYTREMLRKSDYFNDLSSYRNMLKITLLNCYLRCIDDRNFDAAGFFDKKIAAYSYTEDEAYLRTVYLWAQGYAAFAQGRRSEGETKMKKALAVFVSLNCSVSSAYYQNGMRKLLKNEDISDPRWIQTVTSLKNEYMANKQNI</sequence>
<reference evidence="3 4" key="1">
    <citation type="submission" date="2012-01" db="EMBL/GenBank/DDBJ databases">
        <title>The Genome Sequence of Scardovia inopinata F0304.</title>
        <authorList>
            <consortium name="The Broad Institute Genome Sequencing Platform"/>
            <person name="Ward D."/>
            <person name="Earl A."/>
            <person name="Feldgarden M."/>
            <person name="Gevers D."/>
            <person name="Young S."/>
            <person name="Zeng Q."/>
            <person name="Koehrsen M."/>
            <person name="Alvarado L."/>
            <person name="Berlin A.M."/>
            <person name="Borenstein D."/>
            <person name="Chapman S.B."/>
            <person name="Chen Z."/>
            <person name="Engels R."/>
            <person name="Freedman E."/>
            <person name="Gellesch M."/>
            <person name="Goldberg J."/>
            <person name="Griggs A."/>
            <person name="Gujja S."/>
            <person name="Heilman E.R."/>
            <person name="Heiman D.I."/>
            <person name="Hepburn T.A."/>
            <person name="Howarth C."/>
            <person name="Jen D."/>
            <person name="Larson L."/>
            <person name="Mehta T."/>
            <person name="Park D."/>
            <person name="Pearson M."/>
            <person name="Richards J."/>
            <person name="Roberts A."/>
            <person name="Saif S."/>
            <person name="Shea T.D."/>
            <person name="Shenoy N."/>
            <person name="Sisk P."/>
            <person name="Stolte C."/>
            <person name="Sykes S.N."/>
            <person name="Walk T."/>
            <person name="White J."/>
            <person name="Yandava C."/>
            <person name="Izard J."/>
            <person name="Baranova O.V."/>
            <person name="Blanton J.M."/>
            <person name="Tanner A.C."/>
            <person name="Dewhirst F."/>
            <person name="Haas B."/>
            <person name="Nusbaum C."/>
            <person name="Birren B."/>
        </authorList>
    </citation>
    <scope>NUCLEOTIDE SEQUENCE [LARGE SCALE GENOMIC DNA]</scope>
    <source>
        <strain evidence="3 4">F0304</strain>
    </source>
</reference>
<feature type="region of interest" description="Disordered" evidence="1">
    <location>
        <begin position="1"/>
        <end position="34"/>
    </location>
</feature>
<evidence type="ECO:0000256" key="1">
    <source>
        <dbReference type="SAM" id="MobiDB-lite"/>
    </source>
</evidence>
<dbReference type="Gene3D" id="1.10.260.40">
    <property type="entry name" value="lambda repressor-like DNA-binding domains"/>
    <property type="match status" value="1"/>
</dbReference>
<organism evidence="3 4">
    <name type="scientific">Scardovia inopinata F0304</name>
    <dbReference type="NCBI Taxonomy" id="641146"/>
    <lineage>
        <taxon>Bacteria</taxon>
        <taxon>Bacillati</taxon>
        <taxon>Actinomycetota</taxon>
        <taxon>Actinomycetes</taxon>
        <taxon>Bifidobacteriales</taxon>
        <taxon>Bifidobacteriaceae</taxon>
        <taxon>Scardovia</taxon>
    </lineage>
</organism>
<dbReference type="SUPFAM" id="SSF47413">
    <property type="entry name" value="lambda repressor-like DNA-binding domains"/>
    <property type="match status" value="1"/>
</dbReference>
<dbReference type="PANTHER" id="PTHR37038">
    <property type="entry name" value="TRANSCRIPTIONAL REGULATOR-RELATED"/>
    <property type="match status" value="1"/>
</dbReference>
<protein>
    <submittedName>
        <fullName evidence="3">Transcriptional activator, Rgg/GadR/MutR family domain-containing protein</fullName>
    </submittedName>
</protein>
<evidence type="ECO:0000313" key="3">
    <source>
        <dbReference type="EMBL" id="EFG26799.2"/>
    </source>
</evidence>
<dbReference type="RefSeq" id="WP_050752361.1">
    <property type="nucleotide sequence ID" value="NZ_GG770225.1"/>
</dbReference>
<dbReference type="eggNOG" id="COG1396">
    <property type="taxonomic scope" value="Bacteria"/>
</dbReference>
<feature type="compositionally biased region" description="Pro residues" evidence="1">
    <location>
        <begin position="18"/>
        <end position="32"/>
    </location>
</feature>
<evidence type="ECO:0000313" key="4">
    <source>
        <dbReference type="Proteomes" id="UP000005777"/>
    </source>
</evidence>
<dbReference type="AlphaFoldDB" id="W5IIG5"/>
<name>W5IIG5_SCAIO</name>
<dbReference type="Proteomes" id="UP000005777">
    <property type="component" value="Unassembled WGS sequence"/>
</dbReference>
<dbReference type="InterPro" id="IPR010982">
    <property type="entry name" value="Lambda_DNA-bd_dom_sf"/>
</dbReference>
<evidence type="ECO:0000259" key="2">
    <source>
        <dbReference type="Pfam" id="PF21259"/>
    </source>
</evidence>
<dbReference type="InterPro" id="IPR001387">
    <property type="entry name" value="Cro/C1-type_HTH"/>
</dbReference>
<dbReference type="HOGENOM" id="CLU_072045_1_4_11"/>
<gene>
    <name evidence="3" type="ORF">HMPREF9020_00427</name>
</gene>
<accession>W5IIG5</accession>
<proteinExistence type="predicted"/>
<keyword evidence="4" id="KW-1185">Reference proteome</keyword>
<dbReference type="NCBIfam" id="TIGR01716">
    <property type="entry name" value="RGG_Cterm"/>
    <property type="match status" value="1"/>
</dbReference>
<dbReference type="PANTHER" id="PTHR37038:SF12">
    <property type="entry name" value="TRANSCRIPTIONAL REGULATOR"/>
    <property type="match status" value="1"/>
</dbReference>
<dbReference type="EMBL" id="ADCX01000002">
    <property type="protein sequence ID" value="EFG26799.2"/>
    <property type="molecule type" value="Genomic_DNA"/>
</dbReference>
<feature type="domain" description="HTH-type transcriptional regulator Rgg C-terminal" evidence="2">
    <location>
        <begin position="166"/>
        <end position="333"/>
    </location>
</feature>
<dbReference type="InterPro" id="IPR010057">
    <property type="entry name" value="Transcription_activator_Rgg_C"/>
</dbReference>
<dbReference type="GO" id="GO:0003677">
    <property type="term" value="F:DNA binding"/>
    <property type="evidence" value="ECO:0007669"/>
    <property type="project" value="InterPro"/>
</dbReference>
<dbReference type="InterPro" id="IPR053163">
    <property type="entry name" value="HTH-type_regulator_Rgg"/>
</dbReference>
<dbReference type="CDD" id="cd00093">
    <property type="entry name" value="HTH_XRE"/>
    <property type="match status" value="1"/>
</dbReference>
<dbReference type="Pfam" id="PF21259">
    <property type="entry name" value="Rgg_C"/>
    <property type="match status" value="1"/>
</dbReference>
<comment type="caution">
    <text evidence="3">The sequence shown here is derived from an EMBL/GenBank/DDBJ whole genome shotgun (WGS) entry which is preliminary data.</text>
</comment>